<organism evidence="2 3">
    <name type="scientific">Lentinula edodes</name>
    <name type="common">Shiitake mushroom</name>
    <name type="synonym">Lentinus edodes</name>
    <dbReference type="NCBI Taxonomy" id="5353"/>
    <lineage>
        <taxon>Eukaryota</taxon>
        <taxon>Fungi</taxon>
        <taxon>Dikarya</taxon>
        <taxon>Basidiomycota</taxon>
        <taxon>Agaricomycotina</taxon>
        <taxon>Agaricomycetes</taxon>
        <taxon>Agaricomycetidae</taxon>
        <taxon>Agaricales</taxon>
        <taxon>Marasmiineae</taxon>
        <taxon>Omphalotaceae</taxon>
        <taxon>Lentinula</taxon>
    </lineage>
</organism>
<feature type="transmembrane region" description="Helical" evidence="1">
    <location>
        <begin position="32"/>
        <end position="52"/>
    </location>
</feature>
<dbReference type="AlphaFoldDB" id="A0A1Q3EG01"/>
<sequence>MSSIDIAEYEKALFDDESAGQFVLFSMRFNLAVYYIVLVFLFVTAFVQAAPVKSTDGTEAYSPEVQVRELRLDGIINWNIRIRFTSLAYAGADIPDSSHLPERFHSVEERILKAIWNYLLLLLTANGIDIKFVNEPTDRSLQDKFVSCFVDLREVEQPHSRMLHLDVDKAGIPRVMQDSGGHFPFASVVVKGKAQVDREWPSPA</sequence>
<reference evidence="2 3" key="1">
    <citation type="submission" date="2016-08" db="EMBL/GenBank/DDBJ databases">
        <authorList>
            <consortium name="Lentinula edodes genome sequencing consortium"/>
            <person name="Sakamoto Y."/>
            <person name="Nakade K."/>
            <person name="Sato S."/>
            <person name="Yoshida Y."/>
            <person name="Miyazaki K."/>
            <person name="Natsume S."/>
            <person name="Konno N."/>
        </authorList>
    </citation>
    <scope>NUCLEOTIDE SEQUENCE [LARGE SCALE GENOMIC DNA]</scope>
    <source>
        <strain evidence="2 3">NBRC 111202</strain>
    </source>
</reference>
<keyword evidence="1" id="KW-0812">Transmembrane</keyword>
<keyword evidence="1" id="KW-1133">Transmembrane helix</keyword>
<protein>
    <submittedName>
        <fullName evidence="2">Uncharacterized protein</fullName>
    </submittedName>
</protein>
<keyword evidence="3" id="KW-1185">Reference proteome</keyword>
<evidence type="ECO:0000313" key="2">
    <source>
        <dbReference type="EMBL" id="GAW06147.1"/>
    </source>
</evidence>
<reference evidence="2 3" key="2">
    <citation type="submission" date="2017-02" db="EMBL/GenBank/DDBJ databases">
        <title>A genome survey and senescence transcriptome analysis in Lentinula edodes.</title>
        <authorList>
            <person name="Sakamoto Y."/>
            <person name="Nakade K."/>
            <person name="Sato S."/>
            <person name="Yoshida Y."/>
            <person name="Miyazaki K."/>
            <person name="Natsume S."/>
            <person name="Konno N."/>
        </authorList>
    </citation>
    <scope>NUCLEOTIDE SEQUENCE [LARGE SCALE GENOMIC DNA]</scope>
    <source>
        <strain evidence="2 3">NBRC 111202</strain>
    </source>
</reference>
<name>A0A1Q3EG01_LENED</name>
<proteinExistence type="predicted"/>
<accession>A0A1Q3EG01</accession>
<dbReference type="EMBL" id="BDGU01000301">
    <property type="protein sequence ID" value="GAW06147.1"/>
    <property type="molecule type" value="Genomic_DNA"/>
</dbReference>
<evidence type="ECO:0000313" key="3">
    <source>
        <dbReference type="Proteomes" id="UP000188533"/>
    </source>
</evidence>
<evidence type="ECO:0000256" key="1">
    <source>
        <dbReference type="SAM" id="Phobius"/>
    </source>
</evidence>
<gene>
    <name evidence="2" type="ORF">LENED_008046</name>
</gene>
<keyword evidence="1" id="KW-0472">Membrane</keyword>
<comment type="caution">
    <text evidence="2">The sequence shown here is derived from an EMBL/GenBank/DDBJ whole genome shotgun (WGS) entry which is preliminary data.</text>
</comment>
<dbReference type="Proteomes" id="UP000188533">
    <property type="component" value="Unassembled WGS sequence"/>
</dbReference>